<feature type="compositionally biased region" description="Basic and acidic residues" evidence="1">
    <location>
        <begin position="174"/>
        <end position="186"/>
    </location>
</feature>
<proteinExistence type="predicted"/>
<reference evidence="2 3" key="1">
    <citation type="submission" date="2018-05" db="EMBL/GenBank/DDBJ databases">
        <title>Marinifilum breve JC075T sp. nov., a marine bacterium isolated from Yongle Blue Hole in the South China Sea.</title>
        <authorList>
            <person name="Fu T."/>
        </authorList>
    </citation>
    <scope>NUCLEOTIDE SEQUENCE [LARGE SCALE GENOMIC DNA]</scope>
    <source>
        <strain evidence="2 3">JC075</strain>
    </source>
</reference>
<keyword evidence="3" id="KW-1185">Reference proteome</keyword>
<organism evidence="2 3">
    <name type="scientific">Marinifilum breve</name>
    <dbReference type="NCBI Taxonomy" id="2184082"/>
    <lineage>
        <taxon>Bacteria</taxon>
        <taxon>Pseudomonadati</taxon>
        <taxon>Bacteroidota</taxon>
        <taxon>Bacteroidia</taxon>
        <taxon>Marinilabiliales</taxon>
        <taxon>Marinifilaceae</taxon>
    </lineage>
</organism>
<sequence length="209" mass="24761">MDYNSNRKHLVLPEYGRNVQKMVDFALTVEDRDERNKVAKSIIAVMGNMYPHLRDVSDFRHKLWDHLALMSDFKLDIDSPFETPTKEKLSEKPQKVPYKNERIKYRHYGKTIESLIAKAIEIEEQKEKDALILMIANHMKKSFINWNKDSVPDDKIFQDIVELSNGQLTIPEELKLREARDKDFSQKNKPRKKHSGGHRNDHRKHNKNR</sequence>
<dbReference type="AlphaFoldDB" id="A0A2V3ZW45"/>
<dbReference type="RefSeq" id="WP_110361036.1">
    <property type="nucleotide sequence ID" value="NZ_QFLI01000005.1"/>
</dbReference>
<gene>
    <name evidence="2" type="ORF">DF185_12205</name>
</gene>
<comment type="caution">
    <text evidence="2">The sequence shown here is derived from an EMBL/GenBank/DDBJ whole genome shotgun (WGS) entry which is preliminary data.</text>
</comment>
<protein>
    <submittedName>
        <fullName evidence="2">DUF4290 domain-containing protein</fullName>
    </submittedName>
</protein>
<dbReference type="Proteomes" id="UP000248079">
    <property type="component" value="Unassembled WGS sequence"/>
</dbReference>
<dbReference type="OrthoDB" id="1466969at2"/>
<feature type="compositionally biased region" description="Basic residues" evidence="1">
    <location>
        <begin position="188"/>
        <end position="209"/>
    </location>
</feature>
<feature type="region of interest" description="Disordered" evidence="1">
    <location>
        <begin position="174"/>
        <end position="209"/>
    </location>
</feature>
<dbReference type="Pfam" id="PF14123">
    <property type="entry name" value="DUF4290"/>
    <property type="match status" value="1"/>
</dbReference>
<dbReference type="EMBL" id="QFLI01000005">
    <property type="protein sequence ID" value="PXY00669.1"/>
    <property type="molecule type" value="Genomic_DNA"/>
</dbReference>
<evidence type="ECO:0000256" key="1">
    <source>
        <dbReference type="SAM" id="MobiDB-lite"/>
    </source>
</evidence>
<name>A0A2V3ZW45_9BACT</name>
<evidence type="ECO:0000313" key="2">
    <source>
        <dbReference type="EMBL" id="PXY00669.1"/>
    </source>
</evidence>
<accession>A0A2V3ZW45</accession>
<dbReference type="InterPro" id="IPR025632">
    <property type="entry name" value="DUF4290"/>
</dbReference>
<evidence type="ECO:0000313" key="3">
    <source>
        <dbReference type="Proteomes" id="UP000248079"/>
    </source>
</evidence>